<sequence>MMVISSPPRCLHAQLEELERALQTPHHLRGDKDAAKGTFISPTGRGGILRSGLDLARLEFKTSKLEALLEAKGLSEEAESVIKEVDEKFVMSKMLPEDEIRQFSDLTQKLARIEQERKEQEDETNRLVQELSISHQKIAEIERQHGRVVLEGDEQLQPPPENLYDLYARQEDLDRRILLRELANSDSPMDRLEAEKYHWITHKLTAGPAQFQNDSEDWFCGKTGDLLKEVMYPNQFEELIVRAQAEKLLMTSQNTLVDNYLNSRKGRELDLPIADPVVEKTFHPPKKDRRKKAKALLHDRAGPRDGAEEEACETWAKYDPAVVNPMTREAREMLDDLKREKEDSEEEIICDDVPSPDERVADDDSVVLVGIDDPHESTVVVQHIVDHDENNNA</sequence>
<evidence type="ECO:0000256" key="1">
    <source>
        <dbReference type="SAM" id="Coils"/>
    </source>
</evidence>
<dbReference type="Proteomes" id="UP000541610">
    <property type="component" value="Unassembled WGS sequence"/>
</dbReference>
<evidence type="ECO:0000313" key="4">
    <source>
        <dbReference type="Proteomes" id="UP000541610"/>
    </source>
</evidence>
<feature type="compositionally biased region" description="Basic residues" evidence="2">
    <location>
        <begin position="283"/>
        <end position="295"/>
    </location>
</feature>
<accession>A0A7J6NRK5</accession>
<proteinExistence type="predicted"/>
<comment type="caution">
    <text evidence="3">The sequence shown here is derived from an EMBL/GenBank/DDBJ whole genome shotgun (WGS) entry which is preliminary data.</text>
</comment>
<keyword evidence="1" id="KW-0175">Coiled coil</keyword>
<organism evidence="3 4">
    <name type="scientific">Perkinsus olseni</name>
    <name type="common">Perkinsus atlanticus</name>
    <dbReference type="NCBI Taxonomy" id="32597"/>
    <lineage>
        <taxon>Eukaryota</taxon>
        <taxon>Sar</taxon>
        <taxon>Alveolata</taxon>
        <taxon>Perkinsozoa</taxon>
        <taxon>Perkinsea</taxon>
        <taxon>Perkinsida</taxon>
        <taxon>Perkinsidae</taxon>
        <taxon>Perkinsus</taxon>
    </lineage>
</organism>
<evidence type="ECO:0000313" key="3">
    <source>
        <dbReference type="EMBL" id="KAF4686398.1"/>
    </source>
</evidence>
<evidence type="ECO:0000256" key="2">
    <source>
        <dbReference type="SAM" id="MobiDB-lite"/>
    </source>
</evidence>
<protein>
    <submittedName>
        <fullName evidence="3">Uncharacterized protein</fullName>
    </submittedName>
</protein>
<gene>
    <name evidence="3" type="ORF">FOZ60_005320</name>
</gene>
<reference evidence="3 4" key="1">
    <citation type="submission" date="2020-04" db="EMBL/GenBank/DDBJ databases">
        <title>Perkinsus olseni comparative genomics.</title>
        <authorList>
            <person name="Bogema D.R."/>
        </authorList>
    </citation>
    <scope>NUCLEOTIDE SEQUENCE [LARGE SCALE GENOMIC DNA]</scope>
    <source>
        <strain evidence="3">00978-12</strain>
    </source>
</reference>
<dbReference type="EMBL" id="JABANP010000223">
    <property type="protein sequence ID" value="KAF4686398.1"/>
    <property type="molecule type" value="Genomic_DNA"/>
</dbReference>
<dbReference type="OrthoDB" id="10368881at2759"/>
<feature type="compositionally biased region" description="Basic and acidic residues" evidence="2">
    <location>
        <begin position="296"/>
        <end position="306"/>
    </location>
</feature>
<feature type="coiled-coil region" evidence="1">
    <location>
        <begin position="103"/>
        <end position="130"/>
    </location>
</feature>
<name>A0A7J6NRK5_PEROL</name>
<dbReference type="AlphaFoldDB" id="A0A7J6NRK5"/>
<feature type="region of interest" description="Disordered" evidence="2">
    <location>
        <begin position="282"/>
        <end position="308"/>
    </location>
</feature>